<reference evidence="2 3" key="1">
    <citation type="submission" date="2020-10" db="EMBL/GenBank/DDBJ databases">
        <title>The Coptis chinensis genome and diversification of protoberbering-type alkaloids.</title>
        <authorList>
            <person name="Wang B."/>
            <person name="Shu S."/>
            <person name="Song C."/>
            <person name="Liu Y."/>
        </authorList>
    </citation>
    <scope>NUCLEOTIDE SEQUENCE [LARGE SCALE GENOMIC DNA]</scope>
    <source>
        <strain evidence="2">HL-2020</strain>
        <tissue evidence="2">Leaf</tissue>
    </source>
</reference>
<dbReference type="AlphaFoldDB" id="A0A835HK39"/>
<proteinExistence type="predicted"/>
<dbReference type="InterPro" id="IPR026960">
    <property type="entry name" value="RVT-Znf"/>
</dbReference>
<name>A0A835HK39_9MAGN</name>
<dbReference type="EMBL" id="JADFTS010000006">
    <property type="protein sequence ID" value="KAF9602240.1"/>
    <property type="molecule type" value="Genomic_DNA"/>
</dbReference>
<sequence length="166" mass="18941">MNLSSDILKGCTETLDMIIHNDEWRIPEELQFLLDEHGIDIHSLEKPNSSEVDERVWTHELRGNFTVKSAFGEIRSTLATTCWSRIVWKKSIHPQLSAIAWKLVHKCTTTQESVEATFASFTEAINVGTCLSPRLRDLWLSAVLGGAVSLWKHRNKVFHEDLQSNL</sequence>
<comment type="caution">
    <text evidence="2">The sequence shown here is derived from an EMBL/GenBank/DDBJ whole genome shotgun (WGS) entry which is preliminary data.</text>
</comment>
<dbReference type="Proteomes" id="UP000631114">
    <property type="component" value="Unassembled WGS sequence"/>
</dbReference>
<evidence type="ECO:0000313" key="2">
    <source>
        <dbReference type="EMBL" id="KAF9602240.1"/>
    </source>
</evidence>
<feature type="domain" description="Reverse transcriptase zinc-binding" evidence="1">
    <location>
        <begin position="65"/>
        <end position="115"/>
    </location>
</feature>
<evidence type="ECO:0000313" key="3">
    <source>
        <dbReference type="Proteomes" id="UP000631114"/>
    </source>
</evidence>
<protein>
    <recommendedName>
        <fullName evidence="1">Reverse transcriptase zinc-binding domain-containing protein</fullName>
    </recommendedName>
</protein>
<dbReference type="Pfam" id="PF13966">
    <property type="entry name" value="zf-RVT"/>
    <property type="match status" value="1"/>
</dbReference>
<evidence type="ECO:0000259" key="1">
    <source>
        <dbReference type="Pfam" id="PF13966"/>
    </source>
</evidence>
<feature type="non-terminal residue" evidence="2">
    <location>
        <position position="1"/>
    </location>
</feature>
<keyword evidence="3" id="KW-1185">Reference proteome</keyword>
<dbReference type="OrthoDB" id="1937542at2759"/>
<organism evidence="2 3">
    <name type="scientific">Coptis chinensis</name>
    <dbReference type="NCBI Taxonomy" id="261450"/>
    <lineage>
        <taxon>Eukaryota</taxon>
        <taxon>Viridiplantae</taxon>
        <taxon>Streptophyta</taxon>
        <taxon>Embryophyta</taxon>
        <taxon>Tracheophyta</taxon>
        <taxon>Spermatophyta</taxon>
        <taxon>Magnoliopsida</taxon>
        <taxon>Ranunculales</taxon>
        <taxon>Ranunculaceae</taxon>
        <taxon>Coptidoideae</taxon>
        <taxon>Coptis</taxon>
    </lineage>
</organism>
<accession>A0A835HK39</accession>
<gene>
    <name evidence="2" type="ORF">IFM89_025950</name>
</gene>